<evidence type="ECO:0000256" key="3">
    <source>
        <dbReference type="ARBA" id="ARBA00022722"/>
    </source>
</evidence>
<dbReference type="GO" id="GO:0003723">
    <property type="term" value="F:RNA binding"/>
    <property type="evidence" value="ECO:0007669"/>
    <property type="project" value="UniProtKB-KW"/>
</dbReference>
<name>A0A9Q3E0Z7_9BASI</name>
<dbReference type="PANTHER" id="PTHR42648:SF11">
    <property type="entry name" value="TRANSPOSON TY4-P GAG-POL POLYPROTEIN"/>
    <property type="match status" value="1"/>
</dbReference>
<keyword evidence="10" id="KW-0695">RNA-directed DNA polymerase</keyword>
<dbReference type="InterPro" id="IPR036397">
    <property type="entry name" value="RNaseH_sf"/>
</dbReference>
<evidence type="ECO:0000256" key="6">
    <source>
        <dbReference type="ARBA" id="ARBA00022801"/>
    </source>
</evidence>
<keyword evidence="8" id="KW-0694">RNA-binding</keyword>
<evidence type="ECO:0000256" key="13">
    <source>
        <dbReference type="ARBA" id="ARBA00048173"/>
    </source>
</evidence>
<dbReference type="GO" id="GO:0016787">
    <property type="term" value="F:hydrolase activity"/>
    <property type="evidence" value="ECO:0007669"/>
    <property type="project" value="UniProtKB-KW"/>
</dbReference>
<dbReference type="OrthoDB" id="3261476at2759"/>
<dbReference type="GO" id="GO:0003887">
    <property type="term" value="F:DNA-directed DNA polymerase activity"/>
    <property type="evidence" value="ECO:0007669"/>
    <property type="project" value="UniProtKB-KW"/>
</dbReference>
<evidence type="ECO:0000256" key="2">
    <source>
        <dbReference type="ARBA" id="ARBA00022695"/>
    </source>
</evidence>
<dbReference type="InterPro" id="IPR001584">
    <property type="entry name" value="Integrase_cat-core"/>
</dbReference>
<evidence type="ECO:0000256" key="1">
    <source>
        <dbReference type="ARBA" id="ARBA00022578"/>
    </source>
</evidence>
<keyword evidence="3" id="KW-0540">Nuclease</keyword>
<evidence type="ECO:0000256" key="10">
    <source>
        <dbReference type="ARBA" id="ARBA00022918"/>
    </source>
</evidence>
<dbReference type="GO" id="GO:0032196">
    <property type="term" value="P:transposition"/>
    <property type="evidence" value="ECO:0007669"/>
    <property type="project" value="UniProtKB-KW"/>
</dbReference>
<keyword evidence="2" id="KW-0548">Nucleotidyltransferase</keyword>
<dbReference type="Gene3D" id="3.30.420.10">
    <property type="entry name" value="Ribonuclease H-like superfamily/Ribonuclease H"/>
    <property type="match status" value="1"/>
</dbReference>
<dbReference type="GO" id="GO:0006310">
    <property type="term" value="P:DNA recombination"/>
    <property type="evidence" value="ECO:0007669"/>
    <property type="project" value="UniProtKB-KW"/>
</dbReference>
<keyword evidence="11" id="KW-0239">DNA-directed DNA polymerase</keyword>
<organism evidence="16 17">
    <name type="scientific">Austropuccinia psidii MF-1</name>
    <dbReference type="NCBI Taxonomy" id="1389203"/>
    <lineage>
        <taxon>Eukaryota</taxon>
        <taxon>Fungi</taxon>
        <taxon>Dikarya</taxon>
        <taxon>Basidiomycota</taxon>
        <taxon>Pucciniomycotina</taxon>
        <taxon>Pucciniomycetes</taxon>
        <taxon>Pucciniales</taxon>
        <taxon>Sphaerophragmiaceae</taxon>
        <taxon>Austropuccinia</taxon>
    </lineage>
</organism>
<keyword evidence="4" id="KW-0479">Metal-binding</keyword>
<dbReference type="GO" id="GO:0005634">
    <property type="term" value="C:nucleus"/>
    <property type="evidence" value="ECO:0007669"/>
    <property type="project" value="UniProtKB-ARBA"/>
</dbReference>
<gene>
    <name evidence="16" type="ORF">O181_051458</name>
</gene>
<evidence type="ECO:0000256" key="14">
    <source>
        <dbReference type="ARBA" id="ARBA00049244"/>
    </source>
</evidence>
<keyword evidence="1" id="KW-0815">Transposition</keyword>
<keyword evidence="12" id="KW-0233">DNA recombination</keyword>
<evidence type="ECO:0000256" key="4">
    <source>
        <dbReference type="ARBA" id="ARBA00022723"/>
    </source>
</evidence>
<dbReference type="PROSITE" id="PS50994">
    <property type="entry name" value="INTEGRASE"/>
    <property type="match status" value="1"/>
</dbReference>
<dbReference type="InterPro" id="IPR012337">
    <property type="entry name" value="RNaseH-like_sf"/>
</dbReference>
<evidence type="ECO:0000313" key="17">
    <source>
        <dbReference type="Proteomes" id="UP000765509"/>
    </source>
</evidence>
<dbReference type="GO" id="GO:0046872">
    <property type="term" value="F:metal ion binding"/>
    <property type="evidence" value="ECO:0007669"/>
    <property type="project" value="UniProtKB-KW"/>
</dbReference>
<dbReference type="GO" id="GO:0015074">
    <property type="term" value="P:DNA integration"/>
    <property type="evidence" value="ECO:0007669"/>
    <property type="project" value="UniProtKB-KW"/>
</dbReference>
<comment type="catalytic activity">
    <reaction evidence="14">
        <text>DNA(n) + a 2'-deoxyribonucleoside 5'-triphosphate = DNA(n+1) + diphosphate</text>
        <dbReference type="Rhea" id="RHEA:22508"/>
        <dbReference type="Rhea" id="RHEA-COMP:17339"/>
        <dbReference type="Rhea" id="RHEA-COMP:17340"/>
        <dbReference type="ChEBI" id="CHEBI:33019"/>
        <dbReference type="ChEBI" id="CHEBI:61560"/>
        <dbReference type="ChEBI" id="CHEBI:173112"/>
        <dbReference type="EC" id="2.7.7.7"/>
    </reaction>
</comment>
<keyword evidence="9" id="KW-0229">DNA integration</keyword>
<evidence type="ECO:0000256" key="8">
    <source>
        <dbReference type="ARBA" id="ARBA00022884"/>
    </source>
</evidence>
<evidence type="ECO:0000256" key="9">
    <source>
        <dbReference type="ARBA" id="ARBA00022908"/>
    </source>
</evidence>
<evidence type="ECO:0000256" key="11">
    <source>
        <dbReference type="ARBA" id="ARBA00022932"/>
    </source>
</evidence>
<evidence type="ECO:0000313" key="16">
    <source>
        <dbReference type="EMBL" id="MBW0511743.1"/>
    </source>
</evidence>
<evidence type="ECO:0000259" key="15">
    <source>
        <dbReference type="PROSITE" id="PS50994"/>
    </source>
</evidence>
<dbReference type="PANTHER" id="PTHR42648">
    <property type="entry name" value="TRANSPOSASE, PUTATIVE-RELATED"/>
    <property type="match status" value="1"/>
</dbReference>
<keyword evidence="5" id="KW-0255">Endonuclease</keyword>
<protein>
    <recommendedName>
        <fullName evidence="15">Integrase catalytic domain-containing protein</fullName>
    </recommendedName>
</protein>
<dbReference type="SUPFAM" id="SSF53098">
    <property type="entry name" value="Ribonuclease H-like"/>
    <property type="match status" value="1"/>
</dbReference>
<evidence type="ECO:0000256" key="5">
    <source>
        <dbReference type="ARBA" id="ARBA00022759"/>
    </source>
</evidence>
<dbReference type="GO" id="GO:0003964">
    <property type="term" value="F:RNA-directed DNA polymerase activity"/>
    <property type="evidence" value="ECO:0007669"/>
    <property type="project" value="UniProtKB-KW"/>
</dbReference>
<keyword evidence="6" id="KW-0378">Hydrolase</keyword>
<sequence length="227" mass="26072">MHIDYPLPTTLITDNNQLLWHKRLGHPGTVVLKQMGLPFKDITCSICEINKSHKQPFNHQFNSAVQPLDFIHLDLIGPIVPALVSSCQYILTLVKIFMENQQDQKIKRVFSDRGGKFLNTKFKELSKNHGFVHIFSPPKTPQHKGYAERLNRTILEKMRCLLGSSNLPNRYWAEAMSTATLLSNIIPTPSRVNKLPYSLWTNQSPRVRRLRTFGCLAFISTPKNHRS</sequence>
<dbReference type="GO" id="GO:0004519">
    <property type="term" value="F:endonuclease activity"/>
    <property type="evidence" value="ECO:0007669"/>
    <property type="project" value="UniProtKB-KW"/>
</dbReference>
<evidence type="ECO:0000256" key="7">
    <source>
        <dbReference type="ARBA" id="ARBA00022842"/>
    </source>
</evidence>
<reference evidence="16" key="1">
    <citation type="submission" date="2021-03" db="EMBL/GenBank/DDBJ databases">
        <title>Draft genome sequence of rust myrtle Austropuccinia psidii MF-1, a brazilian biotype.</title>
        <authorList>
            <person name="Quecine M.C."/>
            <person name="Pachon D.M.R."/>
            <person name="Bonatelli M.L."/>
            <person name="Correr F.H."/>
            <person name="Franceschini L.M."/>
            <person name="Leite T.F."/>
            <person name="Margarido G.R.A."/>
            <person name="Almeida C.A."/>
            <person name="Ferrarezi J.A."/>
            <person name="Labate C.A."/>
        </authorList>
    </citation>
    <scope>NUCLEOTIDE SEQUENCE</scope>
    <source>
        <strain evidence="16">MF-1</strain>
    </source>
</reference>
<evidence type="ECO:0000256" key="12">
    <source>
        <dbReference type="ARBA" id="ARBA00023172"/>
    </source>
</evidence>
<keyword evidence="7" id="KW-0460">Magnesium</keyword>
<dbReference type="EMBL" id="AVOT02022360">
    <property type="protein sequence ID" value="MBW0511743.1"/>
    <property type="molecule type" value="Genomic_DNA"/>
</dbReference>
<dbReference type="AlphaFoldDB" id="A0A9Q3E0Z7"/>
<comment type="caution">
    <text evidence="16">The sequence shown here is derived from an EMBL/GenBank/DDBJ whole genome shotgun (WGS) entry which is preliminary data.</text>
</comment>
<keyword evidence="17" id="KW-1185">Reference proteome</keyword>
<keyword evidence="11" id="KW-0808">Transferase</keyword>
<proteinExistence type="predicted"/>
<feature type="domain" description="Integrase catalytic" evidence="15">
    <location>
        <begin position="34"/>
        <end position="204"/>
    </location>
</feature>
<comment type="catalytic activity">
    <reaction evidence="13">
        <text>DNA(n) + a 2'-deoxyribonucleoside 5'-triphosphate = DNA(n+1) + diphosphate</text>
        <dbReference type="Rhea" id="RHEA:22508"/>
        <dbReference type="Rhea" id="RHEA-COMP:17339"/>
        <dbReference type="Rhea" id="RHEA-COMP:17340"/>
        <dbReference type="ChEBI" id="CHEBI:33019"/>
        <dbReference type="ChEBI" id="CHEBI:61560"/>
        <dbReference type="ChEBI" id="CHEBI:173112"/>
        <dbReference type="EC" id="2.7.7.49"/>
    </reaction>
</comment>
<accession>A0A9Q3E0Z7</accession>
<dbReference type="Proteomes" id="UP000765509">
    <property type="component" value="Unassembled WGS sequence"/>
</dbReference>
<dbReference type="InterPro" id="IPR039537">
    <property type="entry name" value="Retrotran_Ty1/copia-like"/>
</dbReference>